<dbReference type="NCBIfam" id="NF002964">
    <property type="entry name" value="PRK03635.1"/>
    <property type="match status" value="1"/>
</dbReference>
<feature type="domain" description="HTH lysR-type" evidence="5">
    <location>
        <begin position="2"/>
        <end position="58"/>
    </location>
</feature>
<evidence type="ECO:0000256" key="4">
    <source>
        <dbReference type="ARBA" id="ARBA00023163"/>
    </source>
</evidence>
<dbReference type="AlphaFoldDB" id="A0A244CPW8"/>
<organism evidence="6 7">
    <name type="scientific">Pseudoalteromonas ulvae</name>
    <dbReference type="NCBI Taxonomy" id="107327"/>
    <lineage>
        <taxon>Bacteria</taxon>
        <taxon>Pseudomonadati</taxon>
        <taxon>Pseudomonadota</taxon>
        <taxon>Gammaproteobacteria</taxon>
        <taxon>Alteromonadales</taxon>
        <taxon>Pseudoalteromonadaceae</taxon>
        <taxon>Pseudoalteromonas</taxon>
    </lineage>
</organism>
<dbReference type="RefSeq" id="WP_217895807.1">
    <property type="nucleotide sequence ID" value="NZ_MWPV01000004.1"/>
</dbReference>
<keyword evidence="2" id="KW-0805">Transcription regulation</keyword>
<evidence type="ECO:0000313" key="6">
    <source>
        <dbReference type="EMBL" id="OUL57249.1"/>
    </source>
</evidence>
<dbReference type="Gene3D" id="3.40.190.290">
    <property type="match status" value="1"/>
</dbReference>
<comment type="similarity">
    <text evidence="1">Belongs to the LysR transcriptional regulatory family.</text>
</comment>
<sequence>MFDYKLLHALNVVIAQQSFEKAAVELCLTQSAVSQRIKLLEQTLGQPVLIRSQPIEPTPLGMKLLAHYQQVSQLEQAIMPQINAQGASENIQVNLASNADSLATWLISAIGEISHDYNLSVNFLIADENRTLNFVKKGEAFAAISTVEKALSGCSVDKLGDMTYILVASKPFQRRYFSNGIDSDSLKHAPAVAFDQKDDMHINYIEQHFGLKGGGYPCHTVRSSEAFVAFATQGLAYCLIPQLQIQTELAQGKLINLLPDKTLTRTLYWHRWSLLRGAFKALSQVVLKQGQAALNDTCVNNQQ</sequence>
<evidence type="ECO:0000313" key="7">
    <source>
        <dbReference type="Proteomes" id="UP000194841"/>
    </source>
</evidence>
<dbReference type="Pfam" id="PF03466">
    <property type="entry name" value="LysR_substrate"/>
    <property type="match status" value="1"/>
</dbReference>
<dbReference type="InterPro" id="IPR036388">
    <property type="entry name" value="WH-like_DNA-bd_sf"/>
</dbReference>
<evidence type="ECO:0000259" key="5">
    <source>
        <dbReference type="PROSITE" id="PS50931"/>
    </source>
</evidence>
<dbReference type="SUPFAM" id="SSF46785">
    <property type="entry name" value="Winged helix' DNA-binding domain"/>
    <property type="match status" value="1"/>
</dbReference>
<dbReference type="GO" id="GO:0003677">
    <property type="term" value="F:DNA binding"/>
    <property type="evidence" value="ECO:0007669"/>
    <property type="project" value="UniProtKB-KW"/>
</dbReference>
<dbReference type="InterPro" id="IPR017685">
    <property type="entry name" value="ArgP"/>
</dbReference>
<keyword evidence="7" id="KW-1185">Reference proteome</keyword>
<dbReference type="SUPFAM" id="SSF53850">
    <property type="entry name" value="Periplasmic binding protein-like II"/>
    <property type="match status" value="1"/>
</dbReference>
<dbReference type="NCBIfam" id="TIGR03298">
    <property type="entry name" value="argP"/>
    <property type="match status" value="1"/>
</dbReference>
<dbReference type="Proteomes" id="UP000194841">
    <property type="component" value="Unassembled WGS sequence"/>
</dbReference>
<dbReference type="Pfam" id="PF00126">
    <property type="entry name" value="HTH_1"/>
    <property type="match status" value="1"/>
</dbReference>
<name>A0A244CPW8_PSEDV</name>
<dbReference type="InterPro" id="IPR000847">
    <property type="entry name" value="LysR_HTH_N"/>
</dbReference>
<comment type="caution">
    <text evidence="6">The sequence shown here is derived from an EMBL/GenBank/DDBJ whole genome shotgun (WGS) entry which is preliminary data.</text>
</comment>
<evidence type="ECO:0000256" key="1">
    <source>
        <dbReference type="ARBA" id="ARBA00009437"/>
    </source>
</evidence>
<protein>
    <submittedName>
        <fullName evidence="6">Transcriptional regulator ArgP</fullName>
    </submittedName>
</protein>
<keyword evidence="4" id="KW-0804">Transcription</keyword>
<keyword evidence="3" id="KW-0238">DNA-binding</keyword>
<accession>A0A244CPW8</accession>
<dbReference type="InterPro" id="IPR050176">
    <property type="entry name" value="LTTR"/>
</dbReference>
<evidence type="ECO:0000256" key="2">
    <source>
        <dbReference type="ARBA" id="ARBA00023015"/>
    </source>
</evidence>
<dbReference type="GO" id="GO:0003700">
    <property type="term" value="F:DNA-binding transcription factor activity"/>
    <property type="evidence" value="ECO:0007669"/>
    <property type="project" value="InterPro"/>
</dbReference>
<dbReference type="PANTHER" id="PTHR30579">
    <property type="entry name" value="TRANSCRIPTIONAL REGULATOR"/>
    <property type="match status" value="1"/>
</dbReference>
<proteinExistence type="inferred from homology"/>
<dbReference type="Gene3D" id="1.10.10.10">
    <property type="entry name" value="Winged helix-like DNA-binding domain superfamily/Winged helix DNA-binding domain"/>
    <property type="match status" value="1"/>
</dbReference>
<dbReference type="InterPro" id="IPR036390">
    <property type="entry name" value="WH_DNA-bd_sf"/>
</dbReference>
<dbReference type="NCBIfam" id="NF009888">
    <property type="entry name" value="PRK13348.1"/>
    <property type="match status" value="1"/>
</dbReference>
<dbReference type="PRINTS" id="PR00039">
    <property type="entry name" value="HTHLYSR"/>
</dbReference>
<dbReference type="InterPro" id="IPR005119">
    <property type="entry name" value="LysR_subst-bd"/>
</dbReference>
<gene>
    <name evidence="6" type="ORF">B1199_13860</name>
</gene>
<dbReference type="EMBL" id="MWPV01000004">
    <property type="protein sequence ID" value="OUL57249.1"/>
    <property type="molecule type" value="Genomic_DNA"/>
</dbReference>
<dbReference type="PROSITE" id="PS50931">
    <property type="entry name" value="HTH_LYSR"/>
    <property type="match status" value="1"/>
</dbReference>
<dbReference type="PANTHER" id="PTHR30579:SF2">
    <property type="entry name" value="HTH-TYPE TRANSCRIPTIONAL REGULATOR ARGP"/>
    <property type="match status" value="1"/>
</dbReference>
<reference evidence="6 7" key="1">
    <citation type="submission" date="2017-02" db="EMBL/GenBank/DDBJ databases">
        <title>Pseudoalteromonas ulvae TC14 Genome.</title>
        <authorList>
            <person name="Molmeret M."/>
        </authorList>
    </citation>
    <scope>NUCLEOTIDE SEQUENCE [LARGE SCALE GENOMIC DNA]</scope>
    <source>
        <strain evidence="6">TC14</strain>
    </source>
</reference>
<evidence type="ECO:0000256" key="3">
    <source>
        <dbReference type="ARBA" id="ARBA00023125"/>
    </source>
</evidence>